<reference evidence="1 2" key="1">
    <citation type="submission" date="2018-06" db="EMBL/GenBank/DDBJ databases">
        <title>Pseudomonas diversity within urban Lake Michigan freshwaters.</title>
        <authorList>
            <person name="Batrich M."/>
            <person name="Hatzopoulos T."/>
            <person name="Putonti C."/>
        </authorList>
    </citation>
    <scope>NUCLEOTIDE SEQUENCE [LARGE SCALE GENOMIC DNA]</scope>
    <source>
        <strain evidence="1 2">LBp-160603</strain>
    </source>
</reference>
<evidence type="ECO:0000313" key="1">
    <source>
        <dbReference type="EMBL" id="PYB84297.1"/>
    </source>
</evidence>
<sequence length="101" mass="10663">MNHLEEFVQALGGAMAGAQQVTGARWPGIRIAQMEVSLAATVEPGDVSGCLALRVGRPPRGKQTLHELSIVVPGDAHAAIVVRLDGELFGHYRRPADGQAN</sequence>
<organism evidence="1 2">
    <name type="scientific">Pseudomonas soli</name>
    <dbReference type="NCBI Taxonomy" id="1306993"/>
    <lineage>
        <taxon>Bacteria</taxon>
        <taxon>Pseudomonadati</taxon>
        <taxon>Pseudomonadota</taxon>
        <taxon>Gammaproteobacteria</taxon>
        <taxon>Pseudomonadales</taxon>
        <taxon>Pseudomonadaceae</taxon>
        <taxon>Pseudomonas</taxon>
    </lineage>
</organism>
<comment type="caution">
    <text evidence="1">The sequence shown here is derived from an EMBL/GenBank/DDBJ whole genome shotgun (WGS) entry which is preliminary data.</text>
</comment>
<gene>
    <name evidence="1" type="ORF">DMX07_07105</name>
</gene>
<accession>A0A2V4IT21</accession>
<dbReference type="Proteomes" id="UP000247620">
    <property type="component" value="Unassembled WGS sequence"/>
</dbReference>
<evidence type="ECO:0000313" key="2">
    <source>
        <dbReference type="Proteomes" id="UP000247620"/>
    </source>
</evidence>
<name>A0A2V4IT21_9PSED</name>
<dbReference type="EMBL" id="QJRO01000003">
    <property type="protein sequence ID" value="PYB84297.1"/>
    <property type="molecule type" value="Genomic_DNA"/>
</dbReference>
<dbReference type="AlphaFoldDB" id="A0A2V4IT21"/>
<proteinExistence type="predicted"/>
<protein>
    <submittedName>
        <fullName evidence="1">Uncharacterized protein</fullName>
    </submittedName>
</protein>
<dbReference type="RefSeq" id="WP_110698584.1">
    <property type="nucleotide sequence ID" value="NZ_CP151184.1"/>
</dbReference>